<dbReference type="GO" id="GO:0005681">
    <property type="term" value="C:spliceosomal complex"/>
    <property type="evidence" value="ECO:0007669"/>
    <property type="project" value="InterPro"/>
</dbReference>
<evidence type="ECO:0000256" key="2">
    <source>
        <dbReference type="SAM" id="MobiDB-lite"/>
    </source>
</evidence>
<feature type="compositionally biased region" description="Basic and acidic residues" evidence="2">
    <location>
        <begin position="283"/>
        <end position="303"/>
    </location>
</feature>
<protein>
    <recommendedName>
        <fullName evidence="3">SKI-interacting protein SKIP SNW domain-containing protein</fullName>
    </recommendedName>
</protein>
<accession>A0A7S3GK73</accession>
<dbReference type="InterPro" id="IPR017862">
    <property type="entry name" value="SKI-int_prot_SKIP"/>
</dbReference>
<evidence type="ECO:0000259" key="3">
    <source>
        <dbReference type="Pfam" id="PF02731"/>
    </source>
</evidence>
<feature type="region of interest" description="Disordered" evidence="2">
    <location>
        <begin position="283"/>
        <end position="377"/>
    </location>
</feature>
<dbReference type="InterPro" id="IPR004015">
    <property type="entry name" value="SKI-int_prot_SKIP_SNW-dom"/>
</dbReference>
<evidence type="ECO:0000313" key="4">
    <source>
        <dbReference type="EMBL" id="CAE0268823.1"/>
    </source>
</evidence>
<dbReference type="EMBL" id="HBIB01047412">
    <property type="protein sequence ID" value="CAE0268823.1"/>
    <property type="molecule type" value="Transcribed_RNA"/>
</dbReference>
<proteinExistence type="inferred from homology"/>
<evidence type="ECO:0000256" key="1">
    <source>
        <dbReference type="ARBA" id="ARBA00010197"/>
    </source>
</evidence>
<dbReference type="PANTHER" id="PTHR12096">
    <property type="entry name" value="NUCLEAR PROTEIN SKIP-RELATED"/>
    <property type="match status" value="1"/>
</dbReference>
<feature type="region of interest" description="Disordered" evidence="2">
    <location>
        <begin position="186"/>
        <end position="206"/>
    </location>
</feature>
<dbReference type="GO" id="GO:0000398">
    <property type="term" value="P:mRNA splicing, via spliceosome"/>
    <property type="evidence" value="ECO:0007669"/>
    <property type="project" value="InterPro"/>
</dbReference>
<dbReference type="Pfam" id="PF02731">
    <property type="entry name" value="SKIP_SNW"/>
    <property type="match status" value="1"/>
</dbReference>
<feature type="domain" description="SKI-interacting protein SKIP SNW" evidence="3">
    <location>
        <begin position="146"/>
        <end position="305"/>
    </location>
</feature>
<comment type="similarity">
    <text evidence="1">Belongs to the SNW family.</text>
</comment>
<feature type="region of interest" description="Disordered" evidence="2">
    <location>
        <begin position="438"/>
        <end position="486"/>
    </location>
</feature>
<feature type="compositionally biased region" description="Basic and acidic residues" evidence="2">
    <location>
        <begin position="321"/>
        <end position="363"/>
    </location>
</feature>
<organism evidence="4">
    <name type="scientific">Palpitomonas bilix</name>
    <dbReference type="NCBI Taxonomy" id="652834"/>
    <lineage>
        <taxon>Eukaryota</taxon>
        <taxon>Eukaryota incertae sedis</taxon>
    </lineage>
</organism>
<gene>
    <name evidence="4" type="ORF">PBIL07802_LOCUS31174</name>
</gene>
<sequence length="486" mass="53655">MAGVTIPAYGMRRGYVPRKPEDFGDGGAFPEIHIVQFPRNMGKKDGDQATGNTLALVADADGSVNFDAIVTQGQRRGKVVHSGLKAMTEKSQAEEDAAIEGRPDEKAQAKITADTVHALETIVNRKISAAQPAKAAGDYLPKTQAEYIRYTPQQQGKGHNSGAQQRIIRMVEQQVDPLEPPKFKATKIPAGPPSPPAPVVHSPPRKLTKEDQANWKIPPCVSNWKNQKGFAIPLDKRLAADGRGLLDVQINDKFASLTESLYMAEKNSRMEVEARAKLQKAKAVKEREKMDERMREAAADARAMRAGLSAAATRDEDESEAESRRDRDKIREERRRERERDFRLEQAGKKTKYSRDNQRDISEKIALGQAKGTGGGEMLYDQRLFNQTSGLGAGFGDEGGYNVYDKPLFGGTSAQQIYKPTKKAEEFTEEDLDKIVKTDRFRPDKGFSGTEGGGESRSGPVQFEKEADPFGVDQFLESAKRGSGRK</sequence>
<name>A0A7S3GK73_9EUKA</name>
<dbReference type="AlphaFoldDB" id="A0A7S3GK73"/>
<reference evidence="4" key="1">
    <citation type="submission" date="2021-01" db="EMBL/GenBank/DDBJ databases">
        <authorList>
            <person name="Corre E."/>
            <person name="Pelletier E."/>
            <person name="Niang G."/>
            <person name="Scheremetjew M."/>
            <person name="Finn R."/>
            <person name="Kale V."/>
            <person name="Holt S."/>
            <person name="Cochrane G."/>
            <person name="Meng A."/>
            <person name="Brown T."/>
            <person name="Cohen L."/>
        </authorList>
    </citation>
    <scope>NUCLEOTIDE SEQUENCE</scope>
    <source>
        <strain evidence="4">NIES-2562</strain>
    </source>
</reference>